<evidence type="ECO:0000256" key="3">
    <source>
        <dbReference type="ARBA" id="ARBA00023163"/>
    </source>
</evidence>
<comment type="caution">
    <text evidence="6">The sequence shown here is derived from an EMBL/GenBank/DDBJ whole genome shotgun (WGS) entry which is preliminary data.</text>
</comment>
<keyword evidence="7" id="KW-1185">Reference proteome</keyword>
<evidence type="ECO:0000256" key="4">
    <source>
        <dbReference type="SAM" id="MobiDB-lite"/>
    </source>
</evidence>
<reference evidence="6 7" key="1">
    <citation type="submission" date="2023-12" db="EMBL/GenBank/DDBJ databases">
        <title>the genome sequence of Hyalangium sp. s54d21.</title>
        <authorList>
            <person name="Zhang X."/>
        </authorList>
    </citation>
    <scope>NUCLEOTIDE SEQUENCE [LARGE SCALE GENOMIC DNA]</scope>
    <source>
        <strain evidence="7">s54d21</strain>
    </source>
</reference>
<gene>
    <name evidence="6" type="ORF">SYV04_08125</name>
</gene>
<dbReference type="EMBL" id="JAXIVS010000002">
    <property type="protein sequence ID" value="MDY7226347.1"/>
    <property type="molecule type" value="Genomic_DNA"/>
</dbReference>
<feature type="compositionally biased region" description="Basic and acidic residues" evidence="4">
    <location>
        <begin position="304"/>
        <end position="314"/>
    </location>
</feature>
<dbReference type="PROSITE" id="PS01124">
    <property type="entry name" value="HTH_ARAC_FAMILY_2"/>
    <property type="match status" value="1"/>
</dbReference>
<name>A0ABU5H0N6_9BACT</name>
<proteinExistence type="predicted"/>
<keyword evidence="3" id="KW-0804">Transcription</keyword>
<organism evidence="6 7">
    <name type="scientific">Hyalangium rubrum</name>
    <dbReference type="NCBI Taxonomy" id="3103134"/>
    <lineage>
        <taxon>Bacteria</taxon>
        <taxon>Pseudomonadati</taxon>
        <taxon>Myxococcota</taxon>
        <taxon>Myxococcia</taxon>
        <taxon>Myxococcales</taxon>
        <taxon>Cystobacterineae</taxon>
        <taxon>Archangiaceae</taxon>
        <taxon>Hyalangium</taxon>
    </lineage>
</organism>
<dbReference type="Gene3D" id="1.10.10.60">
    <property type="entry name" value="Homeodomain-like"/>
    <property type="match status" value="2"/>
</dbReference>
<feature type="region of interest" description="Disordered" evidence="4">
    <location>
        <begin position="301"/>
        <end position="373"/>
    </location>
</feature>
<dbReference type="Pfam" id="PF12833">
    <property type="entry name" value="HTH_18"/>
    <property type="match status" value="1"/>
</dbReference>
<protein>
    <submittedName>
        <fullName evidence="6">AraC family transcriptional regulator</fullName>
    </submittedName>
</protein>
<keyword evidence="2" id="KW-0238">DNA-binding</keyword>
<evidence type="ECO:0000256" key="1">
    <source>
        <dbReference type="ARBA" id="ARBA00023015"/>
    </source>
</evidence>
<feature type="domain" description="HTH araC/xylS-type" evidence="5">
    <location>
        <begin position="210"/>
        <end position="308"/>
    </location>
</feature>
<dbReference type="Pfam" id="PF12852">
    <property type="entry name" value="Cupin_6"/>
    <property type="match status" value="1"/>
</dbReference>
<dbReference type="Proteomes" id="UP001291309">
    <property type="component" value="Unassembled WGS sequence"/>
</dbReference>
<dbReference type="InterPro" id="IPR018060">
    <property type="entry name" value="HTH_AraC"/>
</dbReference>
<dbReference type="InterPro" id="IPR032783">
    <property type="entry name" value="AraC_lig"/>
</dbReference>
<sequence length="373" mass="40421">MDVLADVLSATRIGGTVFCRSELTNPWGMAFEPASRAGLHIVARGSCWLRLKGRSSHLHLAQGDVVLLPHGAGHGITSDPSVQPLPFDQIIKRCQVSEGPNGMSLSMEGKGPSTVLLCGAYRFEHEGVHPLLSLLPPLIHIPADGGQVAGPLEAVLRLLVSEYAQPGPGSVTVTARLVDVLFIHVIRCWLERQPEGSAGWLGAVRDPQVGRALALMHGEPRRDWTVDALAAEVACSRATFSRRFRELVGEPPLVYLTRLRMDVAARLLREGDQPLAAVAERVGYASEFAFNRTFHRVRGVPPGRYREQARDARTPRPGGEVLAPRPDAASRLLVPPPAAQGTGRTRRGLRERGRAARSASLIRTGAFRPPPSR</sequence>
<keyword evidence="1" id="KW-0805">Transcription regulation</keyword>
<evidence type="ECO:0000256" key="2">
    <source>
        <dbReference type="ARBA" id="ARBA00023125"/>
    </source>
</evidence>
<evidence type="ECO:0000313" key="7">
    <source>
        <dbReference type="Proteomes" id="UP001291309"/>
    </source>
</evidence>
<accession>A0ABU5H0N6</accession>
<dbReference type="SMART" id="SM00342">
    <property type="entry name" value="HTH_ARAC"/>
    <property type="match status" value="1"/>
</dbReference>
<dbReference type="PANTHER" id="PTHR46796">
    <property type="entry name" value="HTH-TYPE TRANSCRIPTIONAL ACTIVATOR RHAS-RELATED"/>
    <property type="match status" value="1"/>
</dbReference>
<dbReference type="InterPro" id="IPR009057">
    <property type="entry name" value="Homeodomain-like_sf"/>
</dbReference>
<dbReference type="RefSeq" id="WP_321545067.1">
    <property type="nucleotide sequence ID" value="NZ_JAXIVS010000002.1"/>
</dbReference>
<dbReference type="SUPFAM" id="SSF46689">
    <property type="entry name" value="Homeodomain-like"/>
    <property type="match status" value="2"/>
</dbReference>
<dbReference type="InterPro" id="IPR050204">
    <property type="entry name" value="AraC_XylS_family_regulators"/>
</dbReference>
<evidence type="ECO:0000259" key="5">
    <source>
        <dbReference type="PROSITE" id="PS01124"/>
    </source>
</evidence>
<evidence type="ECO:0000313" key="6">
    <source>
        <dbReference type="EMBL" id="MDY7226347.1"/>
    </source>
</evidence>
<dbReference type="PANTHER" id="PTHR46796:SF7">
    <property type="entry name" value="ARAC FAMILY TRANSCRIPTIONAL REGULATOR"/>
    <property type="match status" value="1"/>
</dbReference>